<sequence length="486" mass="53737">MADPTIHEVCVVGAGISGLNALVVAAGHLPRNAPAVVVDVRPRPGGMWVDTYDYVRLHQPHPIFTAGNIKWQLDAPPSHLASRTEVLDHLRHCLDVAGRKLTLDERFGWAYTGHTEADGLVEVRLQGPDSTEHTVITRRLVKAFGHQVQPNPPLSTTSSRVRSITPETLDLDAVRRGDEPVWIVGGGKTAMDAAHRILTEAPGREVHLLAGPGTIFARRDTFFPTGARRWWGGTPINTMVRQVSDRYDGTNEVAVSDWFRSTYGTGPVADAVNYLSAYLSEAENRVITDGLRTAERTYFADAVDRDDGDVDVVDRDGRSRQTAPGSWILNCTGSLLREVHPYEPYTSATGNVLSIQMRSSTFGGFTAFAGYYMTHLMFHGRLHDLPLYELDLAQLQREAPSVVIYASMVLTMHNLSLLVDTLPKRVIMQCGLDFNLWYPVPRQVAGVARFLATHHRKRRHDQRTLDTIATRFGVRSGPLTHAATGA</sequence>
<dbReference type="InterPro" id="IPR036188">
    <property type="entry name" value="FAD/NAD-bd_sf"/>
</dbReference>
<evidence type="ECO:0000256" key="1">
    <source>
        <dbReference type="ARBA" id="ARBA00023002"/>
    </source>
</evidence>
<dbReference type="AlphaFoldDB" id="A0A7Z0CP22"/>
<evidence type="ECO:0000313" key="2">
    <source>
        <dbReference type="EMBL" id="NYI45407.1"/>
    </source>
</evidence>
<name>A0A7Z0CP22_9ACTN</name>
<evidence type="ECO:0000313" key="3">
    <source>
        <dbReference type="Proteomes" id="UP000562045"/>
    </source>
</evidence>
<organism evidence="2 3">
    <name type="scientific">Nocardioides aromaticivorans</name>
    <dbReference type="NCBI Taxonomy" id="200618"/>
    <lineage>
        <taxon>Bacteria</taxon>
        <taxon>Bacillati</taxon>
        <taxon>Actinomycetota</taxon>
        <taxon>Actinomycetes</taxon>
        <taxon>Propionibacteriales</taxon>
        <taxon>Nocardioidaceae</taxon>
        <taxon>Nocardioides</taxon>
    </lineage>
</organism>
<dbReference type="RefSeq" id="WP_179649040.1">
    <property type="nucleotide sequence ID" value="NZ_JACBZM010000001.1"/>
</dbReference>
<dbReference type="SUPFAM" id="SSF51905">
    <property type="entry name" value="FAD/NAD(P)-binding domain"/>
    <property type="match status" value="1"/>
</dbReference>
<dbReference type="Gene3D" id="3.50.50.60">
    <property type="entry name" value="FAD/NAD(P)-binding domain"/>
    <property type="match status" value="1"/>
</dbReference>
<comment type="caution">
    <text evidence="2">The sequence shown here is derived from an EMBL/GenBank/DDBJ whole genome shotgun (WGS) entry which is preliminary data.</text>
</comment>
<reference evidence="2 3" key="1">
    <citation type="submission" date="2020-07" db="EMBL/GenBank/DDBJ databases">
        <title>Sequencing the genomes of 1000 actinobacteria strains.</title>
        <authorList>
            <person name="Klenk H.-P."/>
        </authorList>
    </citation>
    <scope>NUCLEOTIDE SEQUENCE [LARGE SCALE GENOMIC DNA]</scope>
    <source>
        <strain evidence="2 3">DSM 15131</strain>
    </source>
</reference>
<dbReference type="InterPro" id="IPR050982">
    <property type="entry name" value="Auxin_biosynth/cation_transpt"/>
</dbReference>
<dbReference type="Proteomes" id="UP000562045">
    <property type="component" value="Unassembled WGS sequence"/>
</dbReference>
<dbReference type="GO" id="GO:0004497">
    <property type="term" value="F:monooxygenase activity"/>
    <property type="evidence" value="ECO:0007669"/>
    <property type="project" value="TreeGrafter"/>
</dbReference>
<dbReference type="PANTHER" id="PTHR43539:SF78">
    <property type="entry name" value="FLAVIN-CONTAINING MONOOXYGENASE"/>
    <property type="match status" value="1"/>
</dbReference>
<dbReference type="PANTHER" id="PTHR43539">
    <property type="entry name" value="FLAVIN-BINDING MONOOXYGENASE-LIKE PROTEIN (AFU_ORTHOLOGUE AFUA_4G09220)"/>
    <property type="match status" value="1"/>
</dbReference>
<dbReference type="EMBL" id="JACBZM010000001">
    <property type="protein sequence ID" value="NYI45407.1"/>
    <property type="molecule type" value="Genomic_DNA"/>
</dbReference>
<keyword evidence="1" id="KW-0560">Oxidoreductase</keyword>
<accession>A0A7Z0CP22</accession>
<gene>
    <name evidence="2" type="ORF">BJ993_002487</name>
</gene>
<protein>
    <submittedName>
        <fullName evidence="2">Uncharacterized protein</fullName>
    </submittedName>
</protein>
<proteinExistence type="predicted"/>
<dbReference type="GO" id="GO:0050660">
    <property type="term" value="F:flavin adenine dinucleotide binding"/>
    <property type="evidence" value="ECO:0007669"/>
    <property type="project" value="TreeGrafter"/>
</dbReference>